<keyword evidence="3" id="KW-1185">Reference proteome</keyword>
<dbReference type="OrthoDB" id="5374844at2759"/>
<reference evidence="3" key="1">
    <citation type="journal article" date="2020" name="Stud. Mycol.">
        <title>101 Dothideomycetes genomes: A test case for predicting lifestyles and emergence of pathogens.</title>
        <authorList>
            <person name="Haridas S."/>
            <person name="Albert R."/>
            <person name="Binder M."/>
            <person name="Bloem J."/>
            <person name="LaButti K."/>
            <person name="Salamov A."/>
            <person name="Andreopoulos B."/>
            <person name="Baker S."/>
            <person name="Barry K."/>
            <person name="Bills G."/>
            <person name="Bluhm B."/>
            <person name="Cannon C."/>
            <person name="Castanera R."/>
            <person name="Culley D."/>
            <person name="Daum C."/>
            <person name="Ezra D."/>
            <person name="Gonzalez J."/>
            <person name="Henrissat B."/>
            <person name="Kuo A."/>
            <person name="Liang C."/>
            <person name="Lipzen A."/>
            <person name="Lutzoni F."/>
            <person name="Magnuson J."/>
            <person name="Mondo S."/>
            <person name="Nolan M."/>
            <person name="Ohm R."/>
            <person name="Pangilinan J."/>
            <person name="Park H.-J."/>
            <person name="Ramirez L."/>
            <person name="Alfaro M."/>
            <person name="Sun H."/>
            <person name="Tritt A."/>
            <person name="Yoshinaga Y."/>
            <person name="Zwiers L.-H."/>
            <person name="Turgeon B."/>
            <person name="Goodwin S."/>
            <person name="Spatafora J."/>
            <person name="Crous P."/>
            <person name="Grigoriev I."/>
        </authorList>
    </citation>
    <scope>NUCLEOTIDE SEQUENCE [LARGE SCALE GENOMIC DNA]</scope>
    <source>
        <strain evidence="3">CBS 304.66</strain>
    </source>
</reference>
<evidence type="ECO:0000313" key="3">
    <source>
        <dbReference type="Proteomes" id="UP000800093"/>
    </source>
</evidence>
<sequence length="1371" mass="152364">MSAHQFEAALKEVDNVYSNSRLYQLTAHTKAATSSASLSLAAEKYVRAFSDNTTSVTRRRWVGLALRRMIHCAPSVLNSLKTKQSSLSRLGEVILGATEMEETKIVAGLIIREAMTCGIDFPIFWASEKIPNNAPFFPKTSGPKWMAEFQQYLDELVKLRVAAYHGNPVVLYAISLYASDDFKWRDSDTGVVTVLIQGRSFTLITPESPGRDPTWVDIPLQNIRDFRRKKSALHDSQSRDTEYEPWDLVLALESATSTYYVNTTEHTGETFTILFTNRQDTLDCESCLREVMALCTHESTTSKPKMCSTQVLDISRSDEDAERKSSPEKQLIDSHSSNPAIDKHRKIKVEPGVSAGQAMSRKAESIVDIVEISSHRDSDSDADYTPEPDANMDIAKSCKASSPVSSFPALESAVNEADQQKGNQHDHSGLDDSTRNQQSRYTQRNSAPGTLSPTQKAAQISKPSGVQVDSARRALPSIRKPNRTSNANGSDKIIAPDEFEFPEESPQVKRPLAESKKQLPYTKLNSAAAAPRITHKSAATAKPIGPKPKPKLSQNLEVDNAEEDEDPISFWDPNLSVKLKNRSEIERTTESIASTVNRTERLEQSKVGSRPPGLPKVLKNAEQKFESEAAAVNGDVFTIPLDKEQKRKPRTKRVAAKTVNYNEDEGSQYGSSESEYMETTKKEKKSRVSSKQVKQQRVGRPNKIEKSSGAKSKLRSRKALESKALIRTISPVRHPVVSRLSRAQRSIQTISKTLDSDVGRASTQEAYDAERTLKATPSEKMSVMEHHALTNTVPSSQHGLNAAVEAGHHGFDLVHEDDLDVQLPQHPSSPPVPAILETKPTFRRQNRDQNAVAHCTPISQAIEIAPQKPKSLSQRKRAAESSSPSTPELKRVKRLLPTNHSQPHVIDTSSEASWLSTNHVRIMEEPSSPCDDARRARHTRHSTSHRVSGLTHNYLTPKLNQGDISHGTTTCLGNKDPQTQSPKELVRGQKTGPQLLNRSLSWGSSNAELLSSNSKPIPASPHADSTAISGHRDIIQVQLEKDIGEYETAKSDPFNRRRQIKAPATAFTRRLTEDSNFYDDLEIVANFLPAKASEKANEQGSIRVFRVEDRGCSASDATMVPAQTCHLETRGPVKAGKSNKPRQALYPEPLEPRQRSKLPMKTIFNQGESLFHAPQRPAEERIHRGFHNNLKNDIDMEGDETLVTNEEAPPKNPKPPPVNHPPSSPGSDPSSSHSSTSAKSESDIEPDSSIPTDEAEDMEWEQSLQPHQRAIHDQLIRVSKRVVRHVVDKETALKDIIDMYETDGLHMINELADRHSAESKATFRDIDKKKVKMKTEFDKLARRLSKQRKRFSSQAQSSEQGVKKSNEAITA</sequence>
<accession>A0A9P4N4E2</accession>
<proteinExistence type="predicted"/>
<feature type="region of interest" description="Disordered" evidence="1">
    <location>
        <begin position="1131"/>
        <end position="1155"/>
    </location>
</feature>
<feature type="compositionally biased region" description="Polar residues" evidence="1">
    <location>
        <begin position="435"/>
        <end position="464"/>
    </location>
</feature>
<feature type="region of interest" description="Disordered" evidence="1">
    <location>
        <begin position="315"/>
        <end position="343"/>
    </location>
</feature>
<feature type="region of interest" description="Disordered" evidence="1">
    <location>
        <begin position="863"/>
        <end position="895"/>
    </location>
</feature>
<feature type="region of interest" description="Disordered" evidence="1">
    <location>
        <begin position="639"/>
        <end position="719"/>
    </location>
</feature>
<feature type="compositionally biased region" description="Low complexity" evidence="1">
    <location>
        <begin position="689"/>
        <end position="698"/>
    </location>
</feature>
<feature type="region of interest" description="Disordered" evidence="1">
    <location>
        <begin position="1204"/>
        <end position="1266"/>
    </location>
</feature>
<organism evidence="2 3">
    <name type="scientific">Lojkania enalia</name>
    <dbReference type="NCBI Taxonomy" id="147567"/>
    <lineage>
        <taxon>Eukaryota</taxon>
        <taxon>Fungi</taxon>
        <taxon>Dikarya</taxon>
        <taxon>Ascomycota</taxon>
        <taxon>Pezizomycotina</taxon>
        <taxon>Dothideomycetes</taxon>
        <taxon>Pleosporomycetidae</taxon>
        <taxon>Pleosporales</taxon>
        <taxon>Pleosporales incertae sedis</taxon>
        <taxon>Lojkania</taxon>
    </lineage>
</organism>
<protein>
    <submittedName>
        <fullName evidence="2">Uncharacterized protein</fullName>
    </submittedName>
</protein>
<feature type="region of interest" description="Disordered" evidence="1">
    <location>
        <begin position="371"/>
        <end position="553"/>
    </location>
</feature>
<feature type="region of interest" description="Disordered" evidence="1">
    <location>
        <begin position="1344"/>
        <end position="1371"/>
    </location>
</feature>
<evidence type="ECO:0000313" key="2">
    <source>
        <dbReference type="EMBL" id="KAF2265587.1"/>
    </source>
</evidence>
<feature type="compositionally biased region" description="Basic and acidic residues" evidence="1">
    <location>
        <begin position="315"/>
        <end position="332"/>
    </location>
</feature>
<feature type="compositionally biased region" description="Basic and acidic residues" evidence="1">
    <location>
        <begin position="423"/>
        <end position="434"/>
    </location>
</feature>
<dbReference type="EMBL" id="ML986604">
    <property type="protein sequence ID" value="KAF2265587.1"/>
    <property type="molecule type" value="Genomic_DNA"/>
</dbReference>
<evidence type="ECO:0000256" key="1">
    <source>
        <dbReference type="SAM" id="MobiDB-lite"/>
    </source>
</evidence>
<feature type="compositionally biased region" description="Basic residues" evidence="1">
    <location>
        <begin position="646"/>
        <end position="655"/>
    </location>
</feature>
<dbReference type="Proteomes" id="UP000800093">
    <property type="component" value="Unassembled WGS sequence"/>
</dbReference>
<feature type="compositionally biased region" description="Pro residues" evidence="1">
    <location>
        <begin position="1210"/>
        <end position="1224"/>
    </location>
</feature>
<name>A0A9P4N4E2_9PLEO</name>
<feature type="region of interest" description="Disordered" evidence="1">
    <location>
        <begin position="966"/>
        <end position="986"/>
    </location>
</feature>
<comment type="caution">
    <text evidence="2">The sequence shown here is derived from an EMBL/GenBank/DDBJ whole genome shotgun (WGS) entry which is preliminary data.</text>
</comment>
<gene>
    <name evidence="2" type="ORF">CC78DRAFT_579082</name>
</gene>
<feature type="compositionally biased region" description="Low complexity" evidence="1">
    <location>
        <begin position="1225"/>
        <end position="1239"/>
    </location>
</feature>
<feature type="compositionally biased region" description="Polar residues" evidence="1">
    <location>
        <begin position="966"/>
        <end position="982"/>
    </location>
</feature>
<feature type="compositionally biased region" description="Basic and acidic residues" evidence="1">
    <location>
        <begin position="1361"/>
        <end position="1371"/>
    </location>
</feature>